<dbReference type="InterPro" id="IPR050951">
    <property type="entry name" value="Retrovirus_Pol_polyprotein"/>
</dbReference>
<keyword evidence="3" id="KW-0548">Nucleotidyltransferase</keyword>
<comment type="caution">
    <text evidence="11">The sequence shown here is derived from an EMBL/GenBank/DDBJ whole genome shotgun (WGS) entry which is preliminary data.</text>
</comment>
<evidence type="ECO:0000256" key="5">
    <source>
        <dbReference type="ARBA" id="ARBA00022759"/>
    </source>
</evidence>
<feature type="domain" description="Reverse transcriptase" evidence="9">
    <location>
        <begin position="102"/>
        <end position="281"/>
    </location>
</feature>
<dbReference type="PANTHER" id="PTHR37984">
    <property type="entry name" value="PROTEIN CBG26694"/>
    <property type="match status" value="1"/>
</dbReference>
<dbReference type="GO" id="GO:0008233">
    <property type="term" value="F:peptidase activity"/>
    <property type="evidence" value="ECO:0007669"/>
    <property type="project" value="UniProtKB-KW"/>
</dbReference>
<dbReference type="Pfam" id="PF00078">
    <property type="entry name" value="RVT_1"/>
    <property type="match status" value="1"/>
</dbReference>
<reference evidence="11" key="1">
    <citation type="journal article" date="2019" name="Sci. Rep.">
        <title>Draft genome of Tanacetum cinerariifolium, the natural source of mosquito coil.</title>
        <authorList>
            <person name="Yamashiro T."/>
            <person name="Shiraishi A."/>
            <person name="Satake H."/>
            <person name="Nakayama K."/>
        </authorList>
    </citation>
    <scope>NUCLEOTIDE SEQUENCE</scope>
</reference>
<evidence type="ECO:0000256" key="1">
    <source>
        <dbReference type="ARBA" id="ARBA00022670"/>
    </source>
</evidence>
<dbReference type="AlphaFoldDB" id="A0A6L2N6K1"/>
<dbReference type="SUPFAM" id="SSF53098">
    <property type="entry name" value="Ribonuclease H-like"/>
    <property type="match status" value="1"/>
</dbReference>
<dbReference type="Gene3D" id="3.10.10.10">
    <property type="entry name" value="HIV Type 1 Reverse Transcriptase, subunit A, domain 1"/>
    <property type="match status" value="1"/>
</dbReference>
<dbReference type="GO" id="GO:0015074">
    <property type="term" value="P:DNA integration"/>
    <property type="evidence" value="ECO:0007669"/>
    <property type="project" value="InterPro"/>
</dbReference>
<keyword evidence="7" id="KW-0695">RNA-directed DNA polymerase</keyword>
<dbReference type="SUPFAM" id="SSF56672">
    <property type="entry name" value="DNA/RNA polymerases"/>
    <property type="match status" value="1"/>
</dbReference>
<evidence type="ECO:0000256" key="8">
    <source>
        <dbReference type="ARBA" id="ARBA00023268"/>
    </source>
</evidence>
<keyword evidence="5" id="KW-0255">Endonuclease</keyword>
<dbReference type="InterPro" id="IPR016197">
    <property type="entry name" value="Chromo-like_dom_sf"/>
</dbReference>
<gene>
    <name evidence="11" type="ORF">Tci_053025</name>
</gene>
<dbReference type="InterPro" id="IPR036397">
    <property type="entry name" value="RNaseH_sf"/>
</dbReference>
<evidence type="ECO:0000256" key="6">
    <source>
        <dbReference type="ARBA" id="ARBA00022801"/>
    </source>
</evidence>
<dbReference type="InterPro" id="IPR012337">
    <property type="entry name" value="RNaseH-like_sf"/>
</dbReference>
<dbReference type="Gene3D" id="3.30.420.10">
    <property type="entry name" value="Ribonuclease H-like superfamily/Ribonuclease H"/>
    <property type="match status" value="1"/>
</dbReference>
<dbReference type="PROSITE" id="PS50878">
    <property type="entry name" value="RT_POL"/>
    <property type="match status" value="1"/>
</dbReference>
<evidence type="ECO:0000256" key="4">
    <source>
        <dbReference type="ARBA" id="ARBA00022722"/>
    </source>
</evidence>
<dbReference type="Gene3D" id="3.30.70.270">
    <property type="match status" value="2"/>
</dbReference>
<dbReference type="SUPFAM" id="SSF54160">
    <property type="entry name" value="Chromo domain-like"/>
    <property type="match status" value="1"/>
</dbReference>
<evidence type="ECO:0000313" key="11">
    <source>
        <dbReference type="EMBL" id="GEU81047.1"/>
    </source>
</evidence>
<dbReference type="InterPro" id="IPR043502">
    <property type="entry name" value="DNA/RNA_pol_sf"/>
</dbReference>
<keyword evidence="1" id="KW-0645">Protease</keyword>
<sequence length="532" mass="61399">MQGKQVKGALNLIKTEVTSMAMCVCPVTLMQMTVITEQPNPQIQTLLNAFPLVFETPKKLPPIRSHDNTIPLLPDTTPINIRSYKLPPNQKDAIELMVKELMEVGLIRDSQSSFSSPIVMVKKKYGSWRMCVDYMQLNKHTIKNKFPIPVIEELLDELNGARIFSKLDLRSGYHHIRMNKDDIHKTTFRTHKGHYEFLVMPFGLNNALATFQSLMNTIFKPLPRKFVLVFFDDILIYSQSEKEHLSHLERVLQVMKEHSLCGKMSKCHFGVNKVEYLGHFITTEGVVTDPTKIEVMKNWPVPQTVKQLRGFLGLTGYYRSFIRHYAIISKPLTRLLTKNAFEWDENAQVAFTELKKAMTQALVLALPNFQTIFTVETDASERVWSEISMDFIVGLPKSQGKSLIFVVVDRLSKYAYFMALSHPYTASSVAQVFLYTVYKLYGLPSYIVTDRDTVFLSNFWKSLFKLLKVELKMSTAYHPQTDEAILDRRMVKLNNKAAVYVQVKWATQNEENATWELYDDLVQRFPDFQIDS</sequence>
<dbReference type="GO" id="GO:0004519">
    <property type="term" value="F:endonuclease activity"/>
    <property type="evidence" value="ECO:0007669"/>
    <property type="project" value="UniProtKB-KW"/>
</dbReference>
<protein>
    <submittedName>
        <fullName evidence="11">Retrotransposon-related protein</fullName>
    </submittedName>
</protein>
<dbReference type="GO" id="GO:0003964">
    <property type="term" value="F:RNA-directed DNA polymerase activity"/>
    <property type="evidence" value="ECO:0007669"/>
    <property type="project" value="UniProtKB-KW"/>
</dbReference>
<dbReference type="EMBL" id="BKCJ010008198">
    <property type="protein sequence ID" value="GEU81047.1"/>
    <property type="molecule type" value="Genomic_DNA"/>
</dbReference>
<dbReference type="InterPro" id="IPR001584">
    <property type="entry name" value="Integrase_cat-core"/>
</dbReference>
<dbReference type="FunFam" id="3.30.70.270:FF:000020">
    <property type="entry name" value="Transposon Tf2-6 polyprotein-like Protein"/>
    <property type="match status" value="1"/>
</dbReference>
<dbReference type="Pfam" id="PF17919">
    <property type="entry name" value="RT_RNaseH_2"/>
    <property type="match status" value="1"/>
</dbReference>
<dbReference type="PANTHER" id="PTHR37984:SF5">
    <property type="entry name" value="PROTEIN NYNRIN-LIKE"/>
    <property type="match status" value="1"/>
</dbReference>
<accession>A0A6L2N6K1</accession>
<dbReference type="InterPro" id="IPR041577">
    <property type="entry name" value="RT_RNaseH_2"/>
</dbReference>
<organism evidence="11">
    <name type="scientific">Tanacetum cinerariifolium</name>
    <name type="common">Dalmatian daisy</name>
    <name type="synonym">Chrysanthemum cinerariifolium</name>
    <dbReference type="NCBI Taxonomy" id="118510"/>
    <lineage>
        <taxon>Eukaryota</taxon>
        <taxon>Viridiplantae</taxon>
        <taxon>Streptophyta</taxon>
        <taxon>Embryophyta</taxon>
        <taxon>Tracheophyta</taxon>
        <taxon>Spermatophyta</taxon>
        <taxon>Magnoliopsida</taxon>
        <taxon>eudicotyledons</taxon>
        <taxon>Gunneridae</taxon>
        <taxon>Pentapetalae</taxon>
        <taxon>asterids</taxon>
        <taxon>campanulids</taxon>
        <taxon>Asterales</taxon>
        <taxon>Asteraceae</taxon>
        <taxon>Asteroideae</taxon>
        <taxon>Anthemideae</taxon>
        <taxon>Anthemidinae</taxon>
        <taxon>Tanacetum</taxon>
    </lineage>
</organism>
<keyword evidence="6" id="KW-0378">Hydrolase</keyword>
<keyword evidence="8" id="KW-0511">Multifunctional enzyme</keyword>
<feature type="domain" description="Integrase catalytic" evidence="10">
    <location>
        <begin position="377"/>
        <end position="485"/>
    </location>
</feature>
<dbReference type="GO" id="GO:0006508">
    <property type="term" value="P:proteolysis"/>
    <property type="evidence" value="ECO:0007669"/>
    <property type="project" value="UniProtKB-KW"/>
</dbReference>
<dbReference type="Pfam" id="PF00665">
    <property type="entry name" value="rve"/>
    <property type="match status" value="1"/>
</dbReference>
<dbReference type="InterPro" id="IPR000477">
    <property type="entry name" value="RT_dom"/>
</dbReference>
<keyword evidence="2" id="KW-0808">Transferase</keyword>
<evidence type="ECO:0000256" key="2">
    <source>
        <dbReference type="ARBA" id="ARBA00022679"/>
    </source>
</evidence>
<dbReference type="FunFam" id="3.10.10.10:FF:000007">
    <property type="entry name" value="Retrovirus-related Pol polyprotein from transposon 17.6-like Protein"/>
    <property type="match status" value="1"/>
</dbReference>
<evidence type="ECO:0000256" key="3">
    <source>
        <dbReference type="ARBA" id="ARBA00022695"/>
    </source>
</evidence>
<evidence type="ECO:0000259" key="10">
    <source>
        <dbReference type="PROSITE" id="PS50994"/>
    </source>
</evidence>
<dbReference type="InterPro" id="IPR043128">
    <property type="entry name" value="Rev_trsase/Diguanyl_cyclase"/>
</dbReference>
<dbReference type="GO" id="GO:0003676">
    <property type="term" value="F:nucleic acid binding"/>
    <property type="evidence" value="ECO:0007669"/>
    <property type="project" value="InterPro"/>
</dbReference>
<dbReference type="CDD" id="cd01647">
    <property type="entry name" value="RT_LTR"/>
    <property type="match status" value="1"/>
</dbReference>
<evidence type="ECO:0000256" key="7">
    <source>
        <dbReference type="ARBA" id="ARBA00022918"/>
    </source>
</evidence>
<evidence type="ECO:0000259" key="9">
    <source>
        <dbReference type="PROSITE" id="PS50878"/>
    </source>
</evidence>
<dbReference type="PROSITE" id="PS50994">
    <property type="entry name" value="INTEGRASE"/>
    <property type="match status" value="1"/>
</dbReference>
<keyword evidence="4" id="KW-0540">Nuclease</keyword>
<name>A0A6L2N6K1_TANCI</name>
<proteinExistence type="predicted"/>